<dbReference type="InterPro" id="IPR000515">
    <property type="entry name" value="MetI-like"/>
</dbReference>
<evidence type="ECO:0000256" key="1">
    <source>
        <dbReference type="ARBA" id="ARBA00004141"/>
    </source>
</evidence>
<keyword evidence="2 6" id="KW-0812">Transmembrane</keyword>
<keyword evidence="4 6" id="KW-1133">Transmembrane helix</keyword>
<dbReference type="PANTHER" id="PTHR30614">
    <property type="entry name" value="MEMBRANE COMPONENT OF AMINO ACID ABC TRANSPORTER"/>
    <property type="match status" value="1"/>
</dbReference>
<evidence type="ECO:0000259" key="7">
    <source>
        <dbReference type="PROSITE" id="PS50928"/>
    </source>
</evidence>
<comment type="subcellular location">
    <subcellularLocation>
        <location evidence="6">Cell membrane</location>
        <topology evidence="6">Multi-pass membrane protein</topology>
    </subcellularLocation>
    <subcellularLocation>
        <location evidence="1">Membrane</location>
        <topology evidence="1">Multi-pass membrane protein</topology>
    </subcellularLocation>
</comment>
<dbReference type="GO" id="GO:0005886">
    <property type="term" value="C:plasma membrane"/>
    <property type="evidence" value="ECO:0007669"/>
    <property type="project" value="UniProtKB-SubCell"/>
</dbReference>
<dbReference type="InterPro" id="IPR043429">
    <property type="entry name" value="ArtM/GltK/GlnP/TcyL/YhdX-like"/>
</dbReference>
<feature type="transmembrane region" description="Helical" evidence="6">
    <location>
        <begin position="213"/>
        <end position="234"/>
    </location>
</feature>
<dbReference type="GO" id="GO:0055085">
    <property type="term" value="P:transmembrane transport"/>
    <property type="evidence" value="ECO:0007669"/>
    <property type="project" value="InterPro"/>
</dbReference>
<dbReference type="SUPFAM" id="SSF161098">
    <property type="entry name" value="MetI-like"/>
    <property type="match status" value="1"/>
</dbReference>
<dbReference type="AlphaFoldDB" id="A0A4V0Z8X6"/>
<dbReference type="InterPro" id="IPR035906">
    <property type="entry name" value="MetI-like_sf"/>
</dbReference>
<protein>
    <submittedName>
        <fullName evidence="8">ABC transporter permease subunit</fullName>
    </submittedName>
</protein>
<evidence type="ECO:0000256" key="3">
    <source>
        <dbReference type="ARBA" id="ARBA00022970"/>
    </source>
</evidence>
<evidence type="ECO:0000256" key="5">
    <source>
        <dbReference type="ARBA" id="ARBA00023136"/>
    </source>
</evidence>
<name>A0A4V0Z8X6_9MOLU</name>
<evidence type="ECO:0000256" key="4">
    <source>
        <dbReference type="ARBA" id="ARBA00022989"/>
    </source>
</evidence>
<gene>
    <name evidence="8" type="ORF">EXT02_01110</name>
</gene>
<comment type="similarity">
    <text evidence="6">Belongs to the binding-protein-dependent transport system permease family.</text>
</comment>
<organism evidence="8 9">
    <name type="scientific">'Catharanthus roseus' aster yellows phytoplasma</name>
    <dbReference type="NCBI Taxonomy" id="1193712"/>
    <lineage>
        <taxon>Bacteria</taxon>
        <taxon>Bacillati</taxon>
        <taxon>Mycoplasmatota</taxon>
        <taxon>Mollicutes</taxon>
        <taxon>Acholeplasmatales</taxon>
        <taxon>Acholeplasmataceae</taxon>
        <taxon>Candidatus Phytoplasma</taxon>
        <taxon>16SrI (Aster yellows group)</taxon>
    </lineage>
</organism>
<keyword evidence="6" id="KW-0813">Transport</keyword>
<feature type="transmembrane region" description="Helical" evidence="6">
    <location>
        <begin position="77"/>
        <end position="96"/>
    </location>
</feature>
<dbReference type="GO" id="GO:0006865">
    <property type="term" value="P:amino acid transport"/>
    <property type="evidence" value="ECO:0007669"/>
    <property type="project" value="UniProtKB-KW"/>
</dbReference>
<keyword evidence="5 6" id="KW-0472">Membrane</keyword>
<dbReference type="Gene3D" id="1.10.3720.10">
    <property type="entry name" value="MetI-like"/>
    <property type="match status" value="1"/>
</dbReference>
<evidence type="ECO:0000313" key="9">
    <source>
        <dbReference type="Proteomes" id="UP000289726"/>
    </source>
</evidence>
<evidence type="ECO:0000256" key="2">
    <source>
        <dbReference type="ARBA" id="ARBA00022692"/>
    </source>
</evidence>
<keyword evidence="3" id="KW-0029">Amino-acid transport</keyword>
<dbReference type="EMBL" id="CP035949">
    <property type="protein sequence ID" value="QBF23796.1"/>
    <property type="molecule type" value="Genomic_DNA"/>
</dbReference>
<dbReference type="RefSeq" id="WP_130427551.1">
    <property type="nucleotide sequence ID" value="NZ_CP035949.1"/>
</dbReference>
<feature type="transmembrane region" description="Helical" evidence="6">
    <location>
        <begin position="108"/>
        <end position="128"/>
    </location>
</feature>
<evidence type="ECO:0000256" key="6">
    <source>
        <dbReference type="RuleBase" id="RU363032"/>
    </source>
</evidence>
<accession>A0A4V0Z8X6</accession>
<dbReference type="Proteomes" id="UP000289726">
    <property type="component" value="Chromosome"/>
</dbReference>
<keyword evidence="9" id="KW-1185">Reference proteome</keyword>
<evidence type="ECO:0000313" key="8">
    <source>
        <dbReference type="EMBL" id="QBF23796.1"/>
    </source>
</evidence>
<dbReference type="PANTHER" id="PTHR30614:SF0">
    <property type="entry name" value="L-CYSTINE TRANSPORT SYSTEM PERMEASE PROTEIN TCYL"/>
    <property type="match status" value="1"/>
</dbReference>
<feature type="domain" description="ABC transmembrane type-1" evidence="7">
    <location>
        <begin position="26"/>
        <end position="234"/>
    </location>
</feature>
<dbReference type="PROSITE" id="PS50928">
    <property type="entry name" value="ABC_TM1"/>
    <property type="match status" value="1"/>
</dbReference>
<sequence length="244" mass="27787">MSNIFNWFNLLQRLLKIYYPLYKEGFETTFKIAFFGTIGAFIVSLCVLYIKGIITLNKHTKMSLKKQYFFKILDKSINVYIFIIKSIPMMLQAMFFHFGLKETGYFKWLTPLQSGLFVIIFNSAAYLAEVMIKNMEFFDSGQIEASLSLGMTQTQTFKKVVCPQVVRKSLLRISNEFIVNIKDSSVFGVIGINELYNAGSTVNASVASANAKILALIVPVFVYLVLVLLVSLLLKKIEKISDRK</sequence>
<dbReference type="Pfam" id="PF00528">
    <property type="entry name" value="BPD_transp_1"/>
    <property type="match status" value="1"/>
</dbReference>
<dbReference type="CDD" id="cd06261">
    <property type="entry name" value="TM_PBP2"/>
    <property type="match status" value="1"/>
</dbReference>
<reference evidence="8 9" key="1">
    <citation type="submission" date="2019-02" db="EMBL/GenBank/DDBJ databases">
        <title>Draft Genome Sequence of Maize Bushy Stunt-like Phytoplasma group 16SrI-B (Aster yellows) in South Africa.</title>
        <authorList>
            <person name="Coetzee B."/>
            <person name="Douglas-Smit N."/>
            <person name="Maree H.J."/>
            <person name="Burger J.T."/>
            <person name="Kruger K."/>
            <person name="Pietersen G."/>
        </authorList>
    </citation>
    <scope>NUCLEOTIDE SEQUENCE [LARGE SCALE GENOMIC DNA]</scope>
    <source>
        <strain evidence="8 9">De Villa</strain>
    </source>
</reference>
<feature type="transmembrane region" description="Helical" evidence="6">
    <location>
        <begin position="32"/>
        <end position="56"/>
    </location>
</feature>
<proteinExistence type="inferred from homology"/>